<dbReference type="InterPro" id="IPR016131">
    <property type="entry name" value="Haemerythrin_Fe_BS"/>
</dbReference>
<evidence type="ECO:0000313" key="5">
    <source>
        <dbReference type="EMBL" id="VAW23610.1"/>
    </source>
</evidence>
<accession>A0A3B0U3R3</accession>
<dbReference type="InterPro" id="IPR012827">
    <property type="entry name" value="Hemerythrin_metal-bd"/>
</dbReference>
<evidence type="ECO:0000256" key="3">
    <source>
        <dbReference type="ARBA" id="ARBA00023004"/>
    </source>
</evidence>
<evidence type="ECO:0000259" key="4">
    <source>
        <dbReference type="Pfam" id="PF01814"/>
    </source>
</evidence>
<dbReference type="SUPFAM" id="SSF47188">
    <property type="entry name" value="Hemerythrin-like"/>
    <property type="match status" value="1"/>
</dbReference>
<dbReference type="EMBL" id="UOEP01000199">
    <property type="protein sequence ID" value="VAW23610.1"/>
    <property type="molecule type" value="Genomic_DNA"/>
</dbReference>
<dbReference type="CDD" id="cd12107">
    <property type="entry name" value="Hemerythrin"/>
    <property type="match status" value="1"/>
</dbReference>
<reference evidence="5" key="1">
    <citation type="submission" date="2018-06" db="EMBL/GenBank/DDBJ databases">
        <authorList>
            <person name="Zhirakovskaya E."/>
        </authorList>
    </citation>
    <scope>NUCLEOTIDE SEQUENCE</scope>
</reference>
<dbReference type="PANTHER" id="PTHR37164:SF1">
    <property type="entry name" value="BACTERIOHEMERYTHRIN"/>
    <property type="match status" value="1"/>
</dbReference>
<evidence type="ECO:0000256" key="1">
    <source>
        <dbReference type="ARBA" id="ARBA00010587"/>
    </source>
</evidence>
<evidence type="ECO:0000256" key="2">
    <source>
        <dbReference type="ARBA" id="ARBA00022723"/>
    </source>
</evidence>
<proteinExistence type="inferred from homology"/>
<dbReference type="InterPro" id="IPR012312">
    <property type="entry name" value="Hemerythrin-like"/>
</dbReference>
<dbReference type="Pfam" id="PF01814">
    <property type="entry name" value="Hemerythrin"/>
    <property type="match status" value="1"/>
</dbReference>
<dbReference type="PROSITE" id="PS00550">
    <property type="entry name" value="HEMERYTHRINS"/>
    <property type="match status" value="1"/>
</dbReference>
<gene>
    <name evidence="5" type="ORF">MNBD_BACTEROID01-1700</name>
</gene>
<dbReference type="Gene3D" id="1.20.120.50">
    <property type="entry name" value="Hemerythrin-like"/>
    <property type="match status" value="1"/>
</dbReference>
<sequence>MGNLEKRIWTEELSIGNADIDIDHKKLIDIYNDLVEFVRFKKGHEEFAKILSKMTDYSLVHFKREEQYMQKMSYPKLAEHEKSHKNYVFKVAIYNVDLLGINPPDPNDIIKFLGKWWITHILKSDKDYEDYRNEIQADVTY</sequence>
<comment type="similarity">
    <text evidence="1">Belongs to the hemerythrin family.</text>
</comment>
<feature type="domain" description="Hemerythrin-like" evidence="4">
    <location>
        <begin position="19"/>
        <end position="128"/>
    </location>
</feature>
<keyword evidence="2" id="KW-0479">Metal-binding</keyword>
<organism evidence="5">
    <name type="scientific">hydrothermal vent metagenome</name>
    <dbReference type="NCBI Taxonomy" id="652676"/>
    <lineage>
        <taxon>unclassified sequences</taxon>
        <taxon>metagenomes</taxon>
        <taxon>ecological metagenomes</taxon>
    </lineage>
</organism>
<dbReference type="GO" id="GO:0046872">
    <property type="term" value="F:metal ion binding"/>
    <property type="evidence" value="ECO:0007669"/>
    <property type="project" value="UniProtKB-KW"/>
</dbReference>
<dbReference type="PANTHER" id="PTHR37164">
    <property type="entry name" value="BACTERIOHEMERYTHRIN"/>
    <property type="match status" value="1"/>
</dbReference>
<dbReference type="NCBIfam" id="TIGR02481">
    <property type="entry name" value="hemeryth_dom"/>
    <property type="match status" value="1"/>
</dbReference>
<keyword evidence="3" id="KW-0408">Iron</keyword>
<dbReference type="InterPro" id="IPR050669">
    <property type="entry name" value="Hemerythrin"/>
</dbReference>
<protein>
    <recommendedName>
        <fullName evidence="4">Hemerythrin-like domain-containing protein</fullName>
    </recommendedName>
</protein>
<dbReference type="InterPro" id="IPR035938">
    <property type="entry name" value="Hemerythrin-like_sf"/>
</dbReference>
<dbReference type="AlphaFoldDB" id="A0A3B0U3R3"/>
<name>A0A3B0U3R3_9ZZZZ</name>
<dbReference type="NCBIfam" id="NF033749">
    <property type="entry name" value="bact_hemeryth"/>
    <property type="match status" value="1"/>
</dbReference>